<accession>A0A7G5FBX1</accession>
<dbReference type="Proteomes" id="UP000515570">
    <property type="component" value="Chromosome"/>
</dbReference>
<evidence type="ECO:0000313" key="5">
    <source>
        <dbReference type="Proteomes" id="UP000515570"/>
    </source>
</evidence>
<feature type="signal peptide" evidence="2">
    <location>
        <begin position="1"/>
        <end position="21"/>
    </location>
</feature>
<dbReference type="PROSITE" id="PS51257">
    <property type="entry name" value="PROKAR_LIPOPROTEIN"/>
    <property type="match status" value="1"/>
</dbReference>
<dbReference type="InterPro" id="IPR016123">
    <property type="entry name" value="Mog1/PsbP_a/b/a-sand"/>
</dbReference>
<dbReference type="EMBL" id="CP059833">
    <property type="protein sequence ID" value="QMV84112.1"/>
    <property type="molecule type" value="Genomic_DNA"/>
</dbReference>
<evidence type="ECO:0000256" key="2">
    <source>
        <dbReference type="SAM" id="SignalP"/>
    </source>
</evidence>
<feature type="domain" description="DUF2020" evidence="3">
    <location>
        <begin position="44"/>
        <end position="185"/>
    </location>
</feature>
<evidence type="ECO:0000259" key="3">
    <source>
        <dbReference type="Pfam" id="PF09449"/>
    </source>
</evidence>
<feature type="region of interest" description="Disordered" evidence="1">
    <location>
        <begin position="24"/>
        <end position="58"/>
    </location>
</feature>
<dbReference type="Pfam" id="PF09449">
    <property type="entry name" value="DUF2020"/>
    <property type="match status" value="1"/>
</dbReference>
<protein>
    <submittedName>
        <fullName evidence="4">DUF2020 domain-containing protein</fullName>
    </submittedName>
</protein>
<evidence type="ECO:0000256" key="1">
    <source>
        <dbReference type="SAM" id="MobiDB-lite"/>
    </source>
</evidence>
<name>A0A7G5FBX1_9CORY</name>
<proteinExistence type="predicted"/>
<dbReference type="AlphaFoldDB" id="A0A7G5FBX1"/>
<dbReference type="SUPFAM" id="SSF55724">
    <property type="entry name" value="Mog1p/PsbP-like"/>
    <property type="match status" value="1"/>
</dbReference>
<dbReference type="Gene3D" id="3.40.1000.10">
    <property type="entry name" value="Mog1/PsbP, alpha/beta/alpha sandwich"/>
    <property type="match status" value="1"/>
</dbReference>
<keyword evidence="5" id="KW-1185">Reference proteome</keyword>
<gene>
    <name evidence="4" type="ORF">HW450_06885</name>
</gene>
<feature type="chain" id="PRO_5028964158" evidence="2">
    <location>
        <begin position="22"/>
        <end position="185"/>
    </location>
</feature>
<sequence length="185" mass="19708">MKRILTSAALLCVAVALTACSGEKQPAGPTSEAASPQAVHDQGLPIDALPEPPTGRDQLVECPYLDTQWVADTNGQRVLGSGIDERFETPACVFWSYPEDPQLTVIVRTTNNVAESDAVVNWAAPINDTEPADDPEGWMGGRSGAPGRAVYAVAKDNKAVVVFTNQDQSFKAEMVAKEVIKNLGL</sequence>
<evidence type="ECO:0000313" key="4">
    <source>
        <dbReference type="EMBL" id="QMV84112.1"/>
    </source>
</evidence>
<organism evidence="4 5">
    <name type="scientific">Corynebacterium hindlerae</name>
    <dbReference type="NCBI Taxonomy" id="699041"/>
    <lineage>
        <taxon>Bacteria</taxon>
        <taxon>Bacillati</taxon>
        <taxon>Actinomycetota</taxon>
        <taxon>Actinomycetes</taxon>
        <taxon>Mycobacteriales</taxon>
        <taxon>Corynebacteriaceae</taxon>
        <taxon>Corynebacterium</taxon>
    </lineage>
</organism>
<reference evidence="4 5" key="1">
    <citation type="submission" date="2020-07" db="EMBL/GenBank/DDBJ databases">
        <title>non toxigenic Corynebacterium sp. nov from a clinical source.</title>
        <authorList>
            <person name="Bernier A.-M."/>
            <person name="Bernard K."/>
        </authorList>
    </citation>
    <scope>NUCLEOTIDE SEQUENCE [LARGE SCALE GENOMIC DNA]</scope>
    <source>
        <strain evidence="5">NML 93-0612</strain>
    </source>
</reference>
<keyword evidence="2" id="KW-0732">Signal</keyword>
<dbReference type="RefSeq" id="WP_182384922.1">
    <property type="nucleotide sequence ID" value="NZ_CP059833.1"/>
</dbReference>
<dbReference type="InterPro" id="IPR018567">
    <property type="entry name" value="DUF2020"/>
</dbReference>